<dbReference type="Pfam" id="PF11940">
    <property type="entry name" value="DUF3458"/>
    <property type="match status" value="1"/>
</dbReference>
<comment type="cofactor">
    <cofactor evidence="2">
        <name>Zn(2+)</name>
        <dbReference type="ChEBI" id="CHEBI:29105"/>
    </cofactor>
</comment>
<dbReference type="Gene3D" id="1.25.50.10">
    <property type="entry name" value="Peptidase M1, alanyl aminopeptidase, C-terminal domain"/>
    <property type="match status" value="1"/>
</dbReference>
<comment type="catalytic activity">
    <reaction evidence="1">
        <text>Release of an N-terminal amino acid, Xaa-|-Yaa- from a peptide, amide or arylamide. Xaa is preferably Ala, but may be most amino acids including Pro (slow action). When a terminal hydrophobic residue is followed by a prolyl residue, the two may be released as an intact Xaa-Pro dipeptide.</text>
        <dbReference type="EC" id="3.4.11.2"/>
    </reaction>
</comment>
<evidence type="ECO:0000256" key="1">
    <source>
        <dbReference type="ARBA" id="ARBA00000098"/>
    </source>
</evidence>
<sequence>MRPSTPPTIRLVDYQQPAFWIEKVNLKFALHPTATKVTSEITFHANADRGDGPHDLRLDGRDLKLIHASIDGRDLADDEVLCDAEGLSVPADLVPQEGFTWRCTVEINPEGNTALEGLYMSNGMYCTQCEAQGFRKITYYLDRPDVMARFNVKIEGEAPVLLSNGNKINHGSWQDPWPKPAYLFALVAGELEVVEDQFTTRSGRDVVLQIFVRKGDEDKCDYAMDALKRSMRWDEEHYGREYDLDLFMIVAVDDFNMGAMENKGLNIFNSRLVLATPETATDANYKAIEAVIAHEYFHNWTGNRITCRDWFQLCLKEGLTVFRDQKFSGDMRSHSVQRIEDVLTLRARQFPEDAGPLSHPVRPEEYIEINNFYTATVYEKGAEVIGMLKRLVGDETYRAACDLYFERHDGQACTIEDWIRVFEDVSGQDLTQFKLWYQQNGTPVVSVDEDFSQGTYRLTLRQDADASGHRIDKAAQVIPVMTGFLDTDGSEPLPEQCLILDAAEKTFVFEGLTAKPVVSLLRGFSAPVILDHTMDSDQRMFLFKHDSDTFNKWEAGRGIALDLLCDMARGQLVKGANFADALRTIALDGALDPNFRALMLTLPSEDAIAVHMGHLGAVPDPEAIHRARHDLKKTIAKQLASDLPELFAAMRVRGPYSPDADAAGRRALRLAALGLLSLLDDCAAAQDLYWGADNMTEQFAALSILISAGKGADAIDAFYKQWKDEGLVLDKWFAIQAGTTPPEAALDVVRALGEHGDFNWKNPNRFRSLIGGFATAPASFHRADGRGYEFVADWLIKLDALNPQTTARMCGVFGTWKRYDKKRQTLISTQLRRIQKTPTLSKDTGEIIGKLLAG</sequence>
<evidence type="ECO:0000256" key="5">
    <source>
        <dbReference type="ARBA" id="ARBA00015611"/>
    </source>
</evidence>
<evidence type="ECO:0000256" key="8">
    <source>
        <dbReference type="ARBA" id="ARBA00022723"/>
    </source>
</evidence>
<dbReference type="RefSeq" id="WP_284376860.1">
    <property type="nucleotide sequence ID" value="NZ_BSNN01000002.1"/>
</dbReference>
<feature type="domain" description="Peptidase M1 alanyl aminopeptidase C-terminal" evidence="15">
    <location>
        <begin position="537"/>
        <end position="852"/>
    </location>
</feature>
<evidence type="ECO:0000256" key="9">
    <source>
        <dbReference type="ARBA" id="ARBA00022801"/>
    </source>
</evidence>
<evidence type="ECO:0000256" key="3">
    <source>
        <dbReference type="ARBA" id="ARBA00010136"/>
    </source>
</evidence>
<feature type="domain" description="Peptidase M1 membrane alanine aminopeptidase" evidence="13">
    <location>
        <begin position="222"/>
        <end position="433"/>
    </location>
</feature>
<dbReference type="InterPro" id="IPR042097">
    <property type="entry name" value="Aminopeptidase_N-like_N_sf"/>
</dbReference>
<reference evidence="18" key="1">
    <citation type="journal article" date="2019" name="Int. J. Syst. Evol. Microbiol.">
        <title>The Global Catalogue of Microorganisms (GCM) 10K type strain sequencing project: providing services to taxonomists for standard genome sequencing and annotation.</title>
        <authorList>
            <consortium name="The Broad Institute Genomics Platform"/>
            <consortium name="The Broad Institute Genome Sequencing Center for Infectious Disease"/>
            <person name="Wu L."/>
            <person name="Ma J."/>
        </authorList>
    </citation>
    <scope>NUCLEOTIDE SEQUENCE [LARGE SCALE GENOMIC DNA]</scope>
    <source>
        <strain evidence="18">NBRC 110140</strain>
    </source>
</reference>
<dbReference type="Proteomes" id="UP001156694">
    <property type="component" value="Unassembled WGS sequence"/>
</dbReference>
<evidence type="ECO:0000313" key="18">
    <source>
        <dbReference type="Proteomes" id="UP001156694"/>
    </source>
</evidence>
<keyword evidence="9" id="KW-0378">Hydrolase</keyword>
<dbReference type="SUPFAM" id="SSF55486">
    <property type="entry name" value="Metalloproteases ('zincins'), catalytic domain"/>
    <property type="match status" value="1"/>
</dbReference>
<dbReference type="EC" id="3.4.11.2" evidence="4 12"/>
<dbReference type="InterPro" id="IPR045357">
    <property type="entry name" value="Aminopeptidase_N-like_N"/>
</dbReference>
<evidence type="ECO:0000256" key="11">
    <source>
        <dbReference type="ARBA" id="ARBA00023049"/>
    </source>
</evidence>
<dbReference type="Pfam" id="PF01433">
    <property type="entry name" value="Peptidase_M1"/>
    <property type="match status" value="1"/>
</dbReference>
<protein>
    <recommendedName>
        <fullName evidence="5 12">Aminopeptidase N</fullName>
        <ecNumber evidence="4 12">3.4.11.2</ecNumber>
    </recommendedName>
</protein>
<dbReference type="InterPro" id="IPR014782">
    <property type="entry name" value="Peptidase_M1_dom"/>
</dbReference>
<evidence type="ECO:0000256" key="7">
    <source>
        <dbReference type="ARBA" id="ARBA00022670"/>
    </source>
</evidence>
<dbReference type="InterPro" id="IPR024601">
    <property type="entry name" value="Peptidase_M1_pepN_C"/>
</dbReference>
<evidence type="ECO:0000256" key="12">
    <source>
        <dbReference type="NCBIfam" id="TIGR02414"/>
    </source>
</evidence>
<dbReference type="InterPro" id="IPR012779">
    <property type="entry name" value="Peptidase_M1_pepN"/>
</dbReference>
<feature type="domain" description="Aminopeptidase N-like N-terminal" evidence="16">
    <location>
        <begin position="25"/>
        <end position="174"/>
    </location>
</feature>
<dbReference type="Pfam" id="PF17900">
    <property type="entry name" value="Peptidase_M1_N"/>
    <property type="match status" value="1"/>
</dbReference>
<keyword evidence="11" id="KW-0482">Metalloprotease</keyword>
<dbReference type="Gene3D" id="2.60.40.1730">
    <property type="entry name" value="tricorn interacting facor f3 domain"/>
    <property type="match status" value="1"/>
</dbReference>
<comment type="similarity">
    <text evidence="3">Belongs to the peptidase M1 family.</text>
</comment>
<keyword evidence="10" id="KW-0862">Zinc</keyword>
<accession>A0ABQ5VUJ2</accession>
<dbReference type="CDD" id="cd09600">
    <property type="entry name" value="M1_APN"/>
    <property type="match status" value="1"/>
</dbReference>
<keyword evidence="8" id="KW-0479">Metal-binding</keyword>
<dbReference type="PANTHER" id="PTHR46322:SF1">
    <property type="entry name" value="PUROMYCIN-SENSITIVE AMINOPEPTIDASE"/>
    <property type="match status" value="1"/>
</dbReference>
<dbReference type="InterPro" id="IPR001930">
    <property type="entry name" value="Peptidase_M1"/>
</dbReference>
<evidence type="ECO:0000256" key="6">
    <source>
        <dbReference type="ARBA" id="ARBA00022438"/>
    </source>
</evidence>
<evidence type="ECO:0000313" key="17">
    <source>
        <dbReference type="EMBL" id="GLQ34847.1"/>
    </source>
</evidence>
<gene>
    <name evidence="17" type="ORF">GCM10007939_11300</name>
</gene>
<dbReference type="EMBL" id="BSNN01000002">
    <property type="protein sequence ID" value="GLQ34847.1"/>
    <property type="molecule type" value="Genomic_DNA"/>
</dbReference>
<dbReference type="Pfam" id="PF17432">
    <property type="entry name" value="DUF3458_C"/>
    <property type="match status" value="1"/>
</dbReference>
<dbReference type="Gene3D" id="3.30.2010.30">
    <property type="match status" value="1"/>
</dbReference>
<keyword evidence="6 17" id="KW-0031">Aminopeptidase</keyword>
<feature type="domain" description="Peptidase M1 alanyl aminopeptidase Ig-like fold" evidence="14">
    <location>
        <begin position="441"/>
        <end position="532"/>
    </location>
</feature>
<proteinExistence type="inferred from homology"/>
<dbReference type="InterPro" id="IPR027268">
    <property type="entry name" value="Peptidase_M4/M1_CTD_sf"/>
</dbReference>
<evidence type="ECO:0000256" key="4">
    <source>
        <dbReference type="ARBA" id="ARBA00012564"/>
    </source>
</evidence>
<dbReference type="Gene3D" id="1.10.390.10">
    <property type="entry name" value="Neutral Protease Domain 2"/>
    <property type="match status" value="1"/>
</dbReference>
<evidence type="ECO:0000259" key="16">
    <source>
        <dbReference type="Pfam" id="PF17900"/>
    </source>
</evidence>
<name>A0ABQ5VUJ2_9RHOB</name>
<dbReference type="Gene3D" id="2.60.40.1840">
    <property type="match status" value="1"/>
</dbReference>
<comment type="caution">
    <text evidence="17">The sequence shown here is derived from an EMBL/GenBank/DDBJ whole genome shotgun (WGS) entry which is preliminary data.</text>
</comment>
<keyword evidence="18" id="KW-1185">Reference proteome</keyword>
<dbReference type="InterPro" id="IPR037144">
    <property type="entry name" value="Peptidase_M1_pepN_C_sf"/>
</dbReference>
<keyword evidence="7" id="KW-0645">Protease</keyword>
<dbReference type="NCBIfam" id="TIGR02414">
    <property type="entry name" value="pepN_proteo"/>
    <property type="match status" value="1"/>
</dbReference>
<evidence type="ECO:0000259" key="13">
    <source>
        <dbReference type="Pfam" id="PF01433"/>
    </source>
</evidence>
<dbReference type="PANTHER" id="PTHR46322">
    <property type="entry name" value="PUROMYCIN-SENSITIVE AMINOPEPTIDASE"/>
    <property type="match status" value="1"/>
</dbReference>
<organism evidence="17 18">
    <name type="scientific">Amylibacter marinus</name>
    <dbReference type="NCBI Taxonomy" id="1475483"/>
    <lineage>
        <taxon>Bacteria</taxon>
        <taxon>Pseudomonadati</taxon>
        <taxon>Pseudomonadota</taxon>
        <taxon>Alphaproteobacteria</taxon>
        <taxon>Rhodobacterales</taxon>
        <taxon>Paracoccaceae</taxon>
        <taxon>Amylibacter</taxon>
    </lineage>
</organism>
<evidence type="ECO:0000256" key="10">
    <source>
        <dbReference type="ARBA" id="ARBA00022833"/>
    </source>
</evidence>
<dbReference type="SUPFAM" id="SSF63737">
    <property type="entry name" value="Leukotriene A4 hydrolase N-terminal domain"/>
    <property type="match status" value="1"/>
</dbReference>
<evidence type="ECO:0000259" key="14">
    <source>
        <dbReference type="Pfam" id="PF11940"/>
    </source>
</evidence>
<evidence type="ECO:0000259" key="15">
    <source>
        <dbReference type="Pfam" id="PF17432"/>
    </source>
</evidence>
<evidence type="ECO:0000256" key="2">
    <source>
        <dbReference type="ARBA" id="ARBA00001947"/>
    </source>
</evidence>
<dbReference type="InterPro" id="IPR038438">
    <property type="entry name" value="PepN_Ig-like_sf"/>
</dbReference>
<dbReference type="PRINTS" id="PR00756">
    <property type="entry name" value="ALADIPTASE"/>
</dbReference>
<dbReference type="GO" id="GO:0004177">
    <property type="term" value="F:aminopeptidase activity"/>
    <property type="evidence" value="ECO:0007669"/>
    <property type="project" value="UniProtKB-KW"/>
</dbReference>
<dbReference type="InterPro" id="IPR035414">
    <property type="entry name" value="Peptidase_M1_pepN_Ig-like"/>
</dbReference>